<dbReference type="Pfam" id="PF03888">
    <property type="entry name" value="MucB_RseB"/>
    <property type="match status" value="1"/>
</dbReference>
<feature type="domain" description="MucB/RseB C-terminal" evidence="6">
    <location>
        <begin position="250"/>
        <end position="343"/>
    </location>
</feature>
<accession>A0A1R1JL76</accession>
<dbReference type="AlphaFoldDB" id="A0A1R1JL76"/>
<organism evidence="7 8">
    <name type="scientific">Alcaligenes xylosoxydans xylosoxydans</name>
    <name type="common">Achromobacter xylosoxidans</name>
    <dbReference type="NCBI Taxonomy" id="85698"/>
    <lineage>
        <taxon>Bacteria</taxon>
        <taxon>Pseudomonadati</taxon>
        <taxon>Pseudomonadota</taxon>
        <taxon>Betaproteobacteria</taxon>
        <taxon>Burkholderiales</taxon>
        <taxon>Alcaligenaceae</taxon>
        <taxon>Achromobacter</taxon>
    </lineage>
</organism>
<proteinExistence type="inferred from homology"/>
<dbReference type="PANTHER" id="PTHR38782">
    <property type="match status" value="1"/>
</dbReference>
<feature type="domain" description="MucB/RseB N-terminal" evidence="5">
    <location>
        <begin position="55"/>
        <end position="229"/>
    </location>
</feature>
<evidence type="ECO:0000256" key="3">
    <source>
        <dbReference type="ARBA" id="ARBA00022729"/>
    </source>
</evidence>
<evidence type="ECO:0000259" key="5">
    <source>
        <dbReference type="Pfam" id="PF03888"/>
    </source>
</evidence>
<comment type="similarity">
    <text evidence="2">Belongs to the RseB family.</text>
</comment>
<dbReference type="GO" id="GO:0032885">
    <property type="term" value="P:regulation of polysaccharide biosynthetic process"/>
    <property type="evidence" value="ECO:0007669"/>
    <property type="project" value="TreeGrafter"/>
</dbReference>
<dbReference type="PANTHER" id="PTHR38782:SF1">
    <property type="entry name" value="SIGMA-E FACTOR REGULATORY PROTEIN RSEB"/>
    <property type="match status" value="1"/>
</dbReference>
<comment type="caution">
    <text evidence="7">The sequence shown here is derived from an EMBL/GenBank/DDBJ whole genome shotgun (WGS) entry which is preliminary data.</text>
</comment>
<dbReference type="GO" id="GO:0030288">
    <property type="term" value="C:outer membrane-bounded periplasmic space"/>
    <property type="evidence" value="ECO:0007669"/>
    <property type="project" value="TreeGrafter"/>
</dbReference>
<dbReference type="Gene3D" id="3.30.200.100">
    <property type="entry name" value="MucB/RseB, C-terminal domain"/>
    <property type="match status" value="1"/>
</dbReference>
<dbReference type="Gene3D" id="2.50.20.10">
    <property type="entry name" value="Lipoprotein localisation LolA/LolB/LppX"/>
    <property type="match status" value="1"/>
</dbReference>
<evidence type="ECO:0000313" key="8">
    <source>
        <dbReference type="Proteomes" id="UP000187251"/>
    </source>
</evidence>
<keyword evidence="3" id="KW-0732">Signal</keyword>
<evidence type="ECO:0000259" key="6">
    <source>
        <dbReference type="Pfam" id="PF17188"/>
    </source>
</evidence>
<dbReference type="InterPro" id="IPR033434">
    <property type="entry name" value="MucB/RseB_N"/>
</dbReference>
<dbReference type="RefSeq" id="WP_076415713.1">
    <property type="nucleotide sequence ID" value="NZ_AP028040.1"/>
</dbReference>
<evidence type="ECO:0000256" key="2">
    <source>
        <dbReference type="ARBA" id="ARBA00008150"/>
    </source>
</evidence>
<keyword evidence="4" id="KW-0574">Periplasm</keyword>
<dbReference type="Proteomes" id="UP000187251">
    <property type="component" value="Unassembled WGS sequence"/>
</dbReference>
<sequence length="358" mass="39548">MALVLPTRWPVLGRAASWQAHRAGWFAATLLTAFLAAHDPARAADAAPAQQGDDVVQLLSRIQQAARKQDYAGVFMYQQGETIQSSRLVHVVDGTGERERLEILDGQPREYLRHNEDVQCLIPERKTVLLERRRGDRFPGLLLGDPANLTEHYKIRTESALHRVAGRECRLITIEPLDKLRYGYRLCADVETNLLLKAQTLNAARGVVEQVSFTSLRLGADVDPQSLSSRWNTRDWRVLEPSMKSVDLSALGWRIPAPKGFVVVMQVARSMGRGATVNQMVLSDGLAAISVFIEPYDSQRGHHPPPGAAQRGSITVYGTRIADYWLTAVGEVPVATLEQLAEATEYVPVTNAPAADSK</sequence>
<dbReference type="Pfam" id="PF17188">
    <property type="entry name" value="MucB_RseB_C"/>
    <property type="match status" value="1"/>
</dbReference>
<protein>
    <submittedName>
        <fullName evidence="7">Siderophore-interacting protein</fullName>
    </submittedName>
</protein>
<dbReference type="InterPro" id="IPR038484">
    <property type="entry name" value="MucB/RseB_C_sf"/>
</dbReference>
<name>A0A1R1JL76_ALCXX</name>
<dbReference type="GO" id="GO:0045152">
    <property type="term" value="F:antisigma factor binding"/>
    <property type="evidence" value="ECO:0007669"/>
    <property type="project" value="TreeGrafter"/>
</dbReference>
<evidence type="ECO:0000256" key="1">
    <source>
        <dbReference type="ARBA" id="ARBA00004418"/>
    </source>
</evidence>
<evidence type="ECO:0000256" key="4">
    <source>
        <dbReference type="ARBA" id="ARBA00022764"/>
    </source>
</evidence>
<dbReference type="PIRSF" id="PIRSF005427">
    <property type="entry name" value="RseB"/>
    <property type="match status" value="1"/>
</dbReference>
<dbReference type="OrthoDB" id="7067274at2"/>
<dbReference type="InterPro" id="IPR005588">
    <property type="entry name" value="MucB_RseB"/>
</dbReference>
<dbReference type="CDD" id="cd16327">
    <property type="entry name" value="RseB"/>
    <property type="match status" value="1"/>
</dbReference>
<comment type="subcellular location">
    <subcellularLocation>
        <location evidence="1">Periplasm</location>
    </subcellularLocation>
</comment>
<evidence type="ECO:0000313" key="7">
    <source>
        <dbReference type="EMBL" id="OMG77904.1"/>
    </source>
</evidence>
<dbReference type="InterPro" id="IPR033436">
    <property type="entry name" value="MucB/RseB_C"/>
</dbReference>
<dbReference type="EMBL" id="MJMN01000057">
    <property type="protein sequence ID" value="OMG77904.1"/>
    <property type="molecule type" value="Genomic_DNA"/>
</dbReference>
<gene>
    <name evidence="7" type="ORF">BIZ92_15950</name>
</gene>
<reference evidence="7 8" key="1">
    <citation type="submission" date="2016-09" db="EMBL/GenBank/DDBJ databases">
        <title>Phylogenomics of Achromobacter.</title>
        <authorList>
            <person name="Jeukens J."/>
            <person name="Freschi L."/>
            <person name="Vincent A.T."/>
            <person name="Emond-Rheault J.-G."/>
            <person name="Kukavica-Ibrulj I."/>
            <person name="Charette S.J."/>
            <person name="Levesque R.C."/>
        </authorList>
    </citation>
    <scope>NUCLEOTIDE SEQUENCE [LARGE SCALE GENOMIC DNA]</scope>
    <source>
        <strain evidence="7 8">AUS488</strain>
    </source>
</reference>